<sequence length="88" mass="9645">MSKILLAVLMVFGVMANVQAGNLAANDEGVRNLHHKNFAGQRPYVNPVVFAKADADQPWVGASLVVGQDRALKQQQVMKMHMIGKRAF</sequence>
<keyword evidence="1" id="KW-0732">Signal</keyword>
<reference evidence="3" key="1">
    <citation type="journal article" date="2019" name="Int. J. Syst. Evol. Microbiol.">
        <title>The Global Catalogue of Microorganisms (GCM) 10K type strain sequencing project: providing services to taxonomists for standard genome sequencing and annotation.</title>
        <authorList>
            <consortium name="The Broad Institute Genomics Platform"/>
            <consortium name="The Broad Institute Genome Sequencing Center for Infectious Disease"/>
            <person name="Wu L."/>
            <person name="Ma J."/>
        </authorList>
    </citation>
    <scope>NUCLEOTIDE SEQUENCE [LARGE SCALE GENOMIC DNA]</scope>
    <source>
        <strain evidence="3">VKM B-3159</strain>
    </source>
</reference>
<dbReference type="RefSeq" id="WP_306388055.1">
    <property type="nucleotide sequence ID" value="NZ_JAVCAP010000001.1"/>
</dbReference>
<evidence type="ECO:0000256" key="1">
    <source>
        <dbReference type="SAM" id="SignalP"/>
    </source>
</evidence>
<feature type="signal peptide" evidence="1">
    <location>
        <begin position="1"/>
        <end position="20"/>
    </location>
</feature>
<evidence type="ECO:0000313" key="3">
    <source>
        <dbReference type="Proteomes" id="UP001225906"/>
    </source>
</evidence>
<organism evidence="2 3">
    <name type="scientific">Methylophilus aquaticus</name>
    <dbReference type="NCBI Taxonomy" id="1971610"/>
    <lineage>
        <taxon>Bacteria</taxon>
        <taxon>Pseudomonadati</taxon>
        <taxon>Pseudomonadota</taxon>
        <taxon>Betaproteobacteria</taxon>
        <taxon>Nitrosomonadales</taxon>
        <taxon>Methylophilaceae</taxon>
        <taxon>Methylophilus</taxon>
    </lineage>
</organism>
<protein>
    <submittedName>
        <fullName evidence="2">Uncharacterized protein</fullName>
    </submittedName>
</protein>
<feature type="chain" id="PRO_5045251887" evidence="1">
    <location>
        <begin position="21"/>
        <end position="88"/>
    </location>
</feature>
<gene>
    <name evidence="2" type="ORF">Q9291_00675</name>
</gene>
<dbReference type="Proteomes" id="UP001225906">
    <property type="component" value="Unassembled WGS sequence"/>
</dbReference>
<evidence type="ECO:0000313" key="2">
    <source>
        <dbReference type="EMBL" id="MDP8566348.1"/>
    </source>
</evidence>
<accession>A0ABT9JP42</accession>
<name>A0ABT9JP42_9PROT</name>
<keyword evidence="3" id="KW-1185">Reference proteome</keyword>
<dbReference type="EMBL" id="JAVCAP010000001">
    <property type="protein sequence ID" value="MDP8566348.1"/>
    <property type="molecule type" value="Genomic_DNA"/>
</dbReference>
<proteinExistence type="predicted"/>
<comment type="caution">
    <text evidence="2">The sequence shown here is derived from an EMBL/GenBank/DDBJ whole genome shotgun (WGS) entry which is preliminary data.</text>
</comment>